<reference evidence="5 6" key="1">
    <citation type="submission" date="2015-05" db="EMBL/GenBank/DDBJ databases">
        <title>Distinctive expansion of gene families associated with plant cell wall degradation and secondary metabolism in the genomes of grapevine trunk pathogens.</title>
        <authorList>
            <person name="Lawrence D.P."/>
            <person name="Travadon R."/>
            <person name="Rolshausen P.E."/>
            <person name="Baumgartner K."/>
        </authorList>
    </citation>
    <scope>NUCLEOTIDE SEQUENCE [LARGE SCALE GENOMIC DNA]</scope>
    <source>
        <strain evidence="5">UCRPC4</strain>
    </source>
</reference>
<dbReference type="Proteomes" id="UP000053317">
    <property type="component" value="Unassembled WGS sequence"/>
</dbReference>
<dbReference type="Gene3D" id="3.30.1370.50">
    <property type="entry name" value="R3H-like domain"/>
    <property type="match status" value="1"/>
</dbReference>
<feature type="domain" description="G-patch" evidence="3">
    <location>
        <begin position="675"/>
        <end position="718"/>
    </location>
</feature>
<dbReference type="GO" id="GO:0003676">
    <property type="term" value="F:nucleic acid binding"/>
    <property type="evidence" value="ECO:0007669"/>
    <property type="project" value="UniProtKB-UniRule"/>
</dbReference>
<dbReference type="InterPro" id="IPR036867">
    <property type="entry name" value="R3H_dom_sf"/>
</dbReference>
<comment type="caution">
    <text evidence="5">The sequence shown here is derived from an EMBL/GenBank/DDBJ whole genome shotgun (WGS) entry which is preliminary data.</text>
</comment>
<feature type="region of interest" description="Disordered" evidence="2">
    <location>
        <begin position="418"/>
        <end position="440"/>
    </location>
</feature>
<feature type="compositionally biased region" description="Polar residues" evidence="2">
    <location>
        <begin position="148"/>
        <end position="157"/>
    </location>
</feature>
<feature type="compositionally biased region" description="Polar residues" evidence="2">
    <location>
        <begin position="26"/>
        <end position="36"/>
    </location>
</feature>
<dbReference type="SUPFAM" id="SSF54160">
    <property type="entry name" value="Chromo domain-like"/>
    <property type="match status" value="1"/>
</dbReference>
<organism evidence="5 6">
    <name type="scientific">Phaeomoniella chlamydospora</name>
    <name type="common">Phaeoacremonium chlamydosporum</name>
    <dbReference type="NCBI Taxonomy" id="158046"/>
    <lineage>
        <taxon>Eukaryota</taxon>
        <taxon>Fungi</taxon>
        <taxon>Dikarya</taxon>
        <taxon>Ascomycota</taxon>
        <taxon>Pezizomycotina</taxon>
        <taxon>Eurotiomycetes</taxon>
        <taxon>Chaetothyriomycetidae</taxon>
        <taxon>Phaeomoniellales</taxon>
        <taxon>Phaeomoniellaceae</taxon>
        <taxon>Phaeomoniella</taxon>
    </lineage>
</organism>
<name>A0A0G2GD63_PHACM</name>
<evidence type="ECO:0000256" key="2">
    <source>
        <dbReference type="SAM" id="MobiDB-lite"/>
    </source>
</evidence>
<feature type="compositionally biased region" description="Basic and acidic residues" evidence="2">
    <location>
        <begin position="74"/>
        <end position="103"/>
    </location>
</feature>
<evidence type="ECO:0000259" key="4">
    <source>
        <dbReference type="PROSITE" id="PS51061"/>
    </source>
</evidence>
<gene>
    <name evidence="5" type="ORF">UCRPC4_g06500</name>
</gene>
<dbReference type="EMBL" id="LCWF01000197">
    <property type="protein sequence ID" value="KKY15020.1"/>
    <property type="molecule type" value="Genomic_DNA"/>
</dbReference>
<dbReference type="SMART" id="SM00443">
    <property type="entry name" value="G_patch"/>
    <property type="match status" value="1"/>
</dbReference>
<dbReference type="Pfam" id="PF01585">
    <property type="entry name" value="G-patch"/>
    <property type="match status" value="1"/>
</dbReference>
<dbReference type="PROSITE" id="PS50174">
    <property type="entry name" value="G_PATCH"/>
    <property type="match status" value="1"/>
</dbReference>
<proteinExistence type="predicted"/>
<accession>A0A0G2GD63</accession>
<feature type="region of interest" description="Disordered" evidence="2">
    <location>
        <begin position="1"/>
        <end position="158"/>
    </location>
</feature>
<dbReference type="InterPro" id="IPR051189">
    <property type="entry name" value="Splicing_assoc_domain"/>
</dbReference>
<sequence>MATVCAQFPRQKHRESDEDQAFDDTAASQESDTVKNTDPIPKTEGASPAEASDNETAIQRTITEQVRALNLKSDIADKDLDEPPREEAEEETKIELAVDETPRSPRAHRSRSSSASGSDDVVVFTGRSKPSNVAPALTTTKPERPSLLTKNSGNSTVRKGVRYSSRQFEIFPKHITVDRLFAQSVLDPGSNGDLDIRSHKVAKRKSKPESMSYAELMADNQLSDEEDAIVQDYIANMKDEEDDAADCDKVYDDWASEDLDDLNNLSTSEEAPDKIERILASRERDSGLQYLVVGTGQPVDEARWITQEILNSQDAIDVLRDFEARQEKMLAEIEEDTDSSEDDASSENSEEAGFNEYLDNLESEEEERDNIARCQARMTDEQIASALAKQEELGMDADEVLLFDGMVDDGVLAEFASSRRSGKTKGSTKEKSKKNRRADHFPSASAFADALDQDPYGAFDVMDFERPSLKPKKKGRKSALPFQLDDEELQLQLEQSWENDRTKKADKKREREALRAQGLLGSKNGKVNLAMKYRNGMSTANVHHEVKLFLKSSQETLSLTPMDNLQRRQVHVIAQALKLKSKSHGSGSARYPVLSKTRFTPVFDIDFSESELDEIFGNAHSTGSLFRAARKGGKGAFAKVKTTGGSLKKRQGGGNAAAGYRDGDVVGASAPEIGIENRGRAMLEKMGWTAGMGLGVSTNKGIIVPVQHVVKNTKAGLG</sequence>
<evidence type="ECO:0000313" key="6">
    <source>
        <dbReference type="Proteomes" id="UP000053317"/>
    </source>
</evidence>
<dbReference type="SUPFAM" id="SSF82708">
    <property type="entry name" value="R3H domain"/>
    <property type="match status" value="1"/>
</dbReference>
<dbReference type="InterPro" id="IPR000467">
    <property type="entry name" value="G_patch_dom"/>
</dbReference>
<feature type="domain" description="R3H" evidence="4">
    <location>
        <begin position="536"/>
        <end position="598"/>
    </location>
</feature>
<dbReference type="PANTHER" id="PTHR14195">
    <property type="entry name" value="G PATCH DOMAIN CONTAINING PROTEIN 2"/>
    <property type="match status" value="1"/>
</dbReference>
<dbReference type="PROSITE" id="PS51061">
    <property type="entry name" value="R3H"/>
    <property type="match status" value="1"/>
</dbReference>
<dbReference type="SMART" id="SM00393">
    <property type="entry name" value="R3H"/>
    <property type="match status" value="1"/>
</dbReference>
<dbReference type="InterPro" id="IPR016197">
    <property type="entry name" value="Chromo-like_dom_sf"/>
</dbReference>
<evidence type="ECO:0000256" key="1">
    <source>
        <dbReference type="ARBA" id="ARBA00011353"/>
    </source>
</evidence>
<dbReference type="OrthoDB" id="21470at2759"/>
<keyword evidence="6" id="KW-1185">Reference proteome</keyword>
<feature type="compositionally biased region" description="Polar residues" evidence="2">
    <location>
        <begin position="54"/>
        <end position="64"/>
    </location>
</feature>
<feature type="region of interest" description="Disordered" evidence="2">
    <location>
        <begin position="333"/>
        <end position="353"/>
    </location>
</feature>
<feature type="compositionally biased region" description="Acidic residues" evidence="2">
    <location>
        <begin position="333"/>
        <end position="350"/>
    </location>
</feature>
<dbReference type="AlphaFoldDB" id="A0A0G2GD63"/>
<comment type="subunit">
    <text evidence="1">Component of the NuA4 histone acetyltransferase complex.</text>
</comment>
<dbReference type="Pfam" id="PF01424">
    <property type="entry name" value="R3H"/>
    <property type="match status" value="1"/>
</dbReference>
<evidence type="ECO:0000313" key="5">
    <source>
        <dbReference type="EMBL" id="KKY15020.1"/>
    </source>
</evidence>
<reference evidence="5 6" key="2">
    <citation type="submission" date="2015-05" db="EMBL/GenBank/DDBJ databases">
        <authorList>
            <person name="Morales-Cruz A."/>
            <person name="Amrine K.C."/>
            <person name="Cantu D."/>
        </authorList>
    </citation>
    <scope>NUCLEOTIDE SEQUENCE [LARGE SCALE GENOMIC DNA]</scope>
    <source>
        <strain evidence="5">UCRPC4</strain>
    </source>
</reference>
<protein>
    <submittedName>
        <fullName evidence="5">Putative r3h and g-patch domain-containing protein</fullName>
    </submittedName>
</protein>
<dbReference type="InterPro" id="IPR001374">
    <property type="entry name" value="R3H_dom"/>
</dbReference>
<evidence type="ECO:0000259" key="3">
    <source>
        <dbReference type="PROSITE" id="PS50174"/>
    </source>
</evidence>